<keyword evidence="1" id="KW-0805">Transcription regulation</keyword>
<dbReference type="Pfam" id="PF02311">
    <property type="entry name" value="AraC_binding"/>
    <property type="match status" value="1"/>
</dbReference>
<dbReference type="GO" id="GO:0043565">
    <property type="term" value="F:sequence-specific DNA binding"/>
    <property type="evidence" value="ECO:0007669"/>
    <property type="project" value="InterPro"/>
</dbReference>
<comment type="caution">
    <text evidence="5">The sequence shown here is derived from an EMBL/GenBank/DDBJ whole genome shotgun (WGS) entry which is preliminary data.</text>
</comment>
<accession>A0A372M3B0</accession>
<name>A0A372M3B0_9ACTN</name>
<dbReference type="Proteomes" id="UP000263094">
    <property type="component" value="Unassembled WGS sequence"/>
</dbReference>
<dbReference type="SUPFAM" id="SSF51215">
    <property type="entry name" value="Regulatory protein AraC"/>
    <property type="match status" value="1"/>
</dbReference>
<evidence type="ECO:0000256" key="1">
    <source>
        <dbReference type="ARBA" id="ARBA00023015"/>
    </source>
</evidence>
<dbReference type="InterPro" id="IPR009057">
    <property type="entry name" value="Homeodomain-like_sf"/>
</dbReference>
<keyword evidence="2" id="KW-0238">DNA-binding</keyword>
<organism evidence="5 6">
    <name type="scientific">Streptomyces triticagri</name>
    <dbReference type="NCBI Taxonomy" id="2293568"/>
    <lineage>
        <taxon>Bacteria</taxon>
        <taxon>Bacillati</taxon>
        <taxon>Actinomycetota</taxon>
        <taxon>Actinomycetes</taxon>
        <taxon>Kitasatosporales</taxon>
        <taxon>Streptomycetaceae</taxon>
        <taxon>Streptomyces</taxon>
    </lineage>
</organism>
<dbReference type="EMBL" id="QUAK01000105">
    <property type="protein sequence ID" value="RFU85025.1"/>
    <property type="molecule type" value="Genomic_DNA"/>
</dbReference>
<dbReference type="InterPro" id="IPR003313">
    <property type="entry name" value="AraC-bd"/>
</dbReference>
<dbReference type="Gene3D" id="1.10.10.60">
    <property type="entry name" value="Homeodomain-like"/>
    <property type="match status" value="2"/>
</dbReference>
<sequence>MSSIHVSWRSGPAGRTGRLRHAGRIENGRGVLIRPYRSFDGFALMYLYEGSGEYREENRVVPLRAGSVVYVTPGTPHWYGPVGSSGWNEVHLVFDGRLFTTLLESRLIDPARPVRSLTPVDYWLPRIDGFRTARPPRTRAGMDDEVCSLLRLLVEIDAATEENGGDQALNWLEESRRLLADNLADRLDMASVAAEVGMAYESWRKRFQSHTGVPPARYRLRRRVDAARELIRNSSLSGKEIAGIVGFSDEYHLSRQFHRVTGMTPTQFRRDP</sequence>
<evidence type="ECO:0000259" key="4">
    <source>
        <dbReference type="PROSITE" id="PS01124"/>
    </source>
</evidence>
<reference evidence="5 6" key="1">
    <citation type="submission" date="2018-08" db="EMBL/GenBank/DDBJ databases">
        <title>Isolation, diversity and antifungal activity of Actinobacteria from wheat.</title>
        <authorList>
            <person name="Han C."/>
        </authorList>
    </citation>
    <scope>NUCLEOTIDE SEQUENCE [LARGE SCALE GENOMIC DNA]</scope>
    <source>
        <strain evidence="5 6">NEAU-YY421</strain>
    </source>
</reference>
<keyword evidence="6" id="KW-1185">Reference proteome</keyword>
<dbReference type="SUPFAM" id="SSF46689">
    <property type="entry name" value="Homeodomain-like"/>
    <property type="match status" value="2"/>
</dbReference>
<evidence type="ECO:0000256" key="2">
    <source>
        <dbReference type="ARBA" id="ARBA00023125"/>
    </source>
</evidence>
<dbReference type="AlphaFoldDB" id="A0A372M3B0"/>
<proteinExistence type="predicted"/>
<dbReference type="SMART" id="SM00342">
    <property type="entry name" value="HTH_ARAC"/>
    <property type="match status" value="1"/>
</dbReference>
<dbReference type="PANTHER" id="PTHR46796">
    <property type="entry name" value="HTH-TYPE TRANSCRIPTIONAL ACTIVATOR RHAS-RELATED"/>
    <property type="match status" value="1"/>
</dbReference>
<dbReference type="OrthoDB" id="241790at2"/>
<gene>
    <name evidence="5" type="ORF">DY218_19525</name>
</gene>
<dbReference type="RefSeq" id="WP_128557358.1">
    <property type="nucleotide sequence ID" value="NZ_QUAK01000105.1"/>
</dbReference>
<dbReference type="PROSITE" id="PS01124">
    <property type="entry name" value="HTH_ARAC_FAMILY_2"/>
    <property type="match status" value="1"/>
</dbReference>
<evidence type="ECO:0000256" key="3">
    <source>
        <dbReference type="ARBA" id="ARBA00023163"/>
    </source>
</evidence>
<dbReference type="InterPro" id="IPR037923">
    <property type="entry name" value="HTH-like"/>
</dbReference>
<dbReference type="Gene3D" id="2.60.120.10">
    <property type="entry name" value="Jelly Rolls"/>
    <property type="match status" value="1"/>
</dbReference>
<dbReference type="Pfam" id="PF12833">
    <property type="entry name" value="HTH_18"/>
    <property type="match status" value="1"/>
</dbReference>
<dbReference type="InterPro" id="IPR018060">
    <property type="entry name" value="HTH_AraC"/>
</dbReference>
<dbReference type="GO" id="GO:0003700">
    <property type="term" value="F:DNA-binding transcription factor activity"/>
    <property type="evidence" value="ECO:0007669"/>
    <property type="project" value="InterPro"/>
</dbReference>
<dbReference type="InterPro" id="IPR014710">
    <property type="entry name" value="RmlC-like_jellyroll"/>
</dbReference>
<protein>
    <submittedName>
        <fullName evidence="5">AraC family transcriptional regulator</fullName>
    </submittedName>
</protein>
<evidence type="ECO:0000313" key="5">
    <source>
        <dbReference type="EMBL" id="RFU85025.1"/>
    </source>
</evidence>
<keyword evidence="3" id="KW-0804">Transcription</keyword>
<feature type="domain" description="HTH araC/xylS-type" evidence="4">
    <location>
        <begin position="173"/>
        <end position="271"/>
    </location>
</feature>
<dbReference type="InterPro" id="IPR050204">
    <property type="entry name" value="AraC_XylS_family_regulators"/>
</dbReference>
<evidence type="ECO:0000313" key="6">
    <source>
        <dbReference type="Proteomes" id="UP000263094"/>
    </source>
</evidence>